<dbReference type="Gene3D" id="1.10.600.10">
    <property type="entry name" value="Farnesyl Diphosphate Synthase"/>
    <property type="match status" value="1"/>
</dbReference>
<feature type="transmembrane region" description="Helical" evidence="19">
    <location>
        <begin position="33"/>
        <end position="52"/>
    </location>
</feature>
<dbReference type="OMA" id="YWPFMTR"/>
<reference evidence="21" key="2">
    <citation type="submission" date="2009-11" db="EMBL/GenBank/DDBJ databases">
        <title>The Genome Sequence of Allomyces macrogynus strain ATCC 38327.</title>
        <authorList>
            <consortium name="The Broad Institute Genome Sequencing Platform"/>
            <person name="Russ C."/>
            <person name="Cuomo C."/>
            <person name="Shea T."/>
            <person name="Young S.K."/>
            <person name="Zeng Q."/>
            <person name="Koehrsen M."/>
            <person name="Haas B."/>
            <person name="Borodovsky M."/>
            <person name="Guigo R."/>
            <person name="Alvarado L."/>
            <person name="Berlin A."/>
            <person name="Borenstein D."/>
            <person name="Chen Z."/>
            <person name="Engels R."/>
            <person name="Freedman E."/>
            <person name="Gellesch M."/>
            <person name="Goldberg J."/>
            <person name="Griggs A."/>
            <person name="Gujja S."/>
            <person name="Heiman D."/>
            <person name="Hepburn T."/>
            <person name="Howarth C."/>
            <person name="Jen D."/>
            <person name="Larson L."/>
            <person name="Lewis B."/>
            <person name="Mehta T."/>
            <person name="Park D."/>
            <person name="Pearson M."/>
            <person name="Roberts A."/>
            <person name="Saif S."/>
            <person name="Shenoy N."/>
            <person name="Sisk P."/>
            <person name="Stolte C."/>
            <person name="Sykes S."/>
            <person name="Walk T."/>
            <person name="White J."/>
            <person name="Yandava C."/>
            <person name="Burger G."/>
            <person name="Gray M.W."/>
            <person name="Holland P.W.H."/>
            <person name="King N."/>
            <person name="Lang F.B.F."/>
            <person name="Roger A.J."/>
            <person name="Ruiz-Trillo I."/>
            <person name="Lander E."/>
            <person name="Nusbaum C."/>
        </authorList>
    </citation>
    <scope>NUCLEOTIDE SEQUENCE [LARGE SCALE GENOMIC DNA]</scope>
    <source>
        <strain evidence="21">ATCC 38327</strain>
    </source>
</reference>
<evidence type="ECO:0000313" key="20">
    <source>
        <dbReference type="EMBL" id="KNE57899.1"/>
    </source>
</evidence>
<dbReference type="GO" id="GO:0016020">
    <property type="term" value="C:membrane"/>
    <property type="evidence" value="ECO:0007669"/>
    <property type="project" value="UniProtKB-SubCell"/>
</dbReference>
<dbReference type="EC" id="2.5.1.32" evidence="8"/>
<evidence type="ECO:0000256" key="1">
    <source>
        <dbReference type="ARBA" id="ARBA00001805"/>
    </source>
</evidence>
<dbReference type="SUPFAM" id="SSF48576">
    <property type="entry name" value="Terpenoid synthases"/>
    <property type="match status" value="1"/>
</dbReference>
<keyword evidence="21" id="KW-1185">Reference proteome</keyword>
<dbReference type="UniPathway" id="UPA00802"/>
<accession>A0A0L0S6B0</accession>
<comment type="subcellular location">
    <subcellularLocation>
        <location evidence="2">Membrane</location>
        <topology evidence="2">Multi-pass membrane protein</topology>
    </subcellularLocation>
</comment>
<dbReference type="InterPro" id="IPR044843">
    <property type="entry name" value="Trans_IPPS_bact-type"/>
</dbReference>
<evidence type="ECO:0000256" key="6">
    <source>
        <dbReference type="ARBA" id="ARBA00008406"/>
    </source>
</evidence>
<reference evidence="20 21" key="1">
    <citation type="submission" date="2009-11" db="EMBL/GenBank/DDBJ databases">
        <title>Annotation of Allomyces macrogynus ATCC 38327.</title>
        <authorList>
            <consortium name="The Broad Institute Genome Sequencing Platform"/>
            <person name="Russ C."/>
            <person name="Cuomo C."/>
            <person name="Burger G."/>
            <person name="Gray M.W."/>
            <person name="Holland P.W.H."/>
            <person name="King N."/>
            <person name="Lang F.B.F."/>
            <person name="Roger A.J."/>
            <person name="Ruiz-Trillo I."/>
            <person name="Young S.K."/>
            <person name="Zeng Q."/>
            <person name="Gargeya S."/>
            <person name="Fitzgerald M."/>
            <person name="Haas B."/>
            <person name="Abouelleil A."/>
            <person name="Alvarado L."/>
            <person name="Arachchi H.M."/>
            <person name="Berlin A."/>
            <person name="Chapman S.B."/>
            <person name="Gearin G."/>
            <person name="Goldberg J."/>
            <person name="Griggs A."/>
            <person name="Gujja S."/>
            <person name="Hansen M."/>
            <person name="Heiman D."/>
            <person name="Howarth C."/>
            <person name="Larimer J."/>
            <person name="Lui A."/>
            <person name="MacDonald P.J.P."/>
            <person name="McCowen C."/>
            <person name="Montmayeur A."/>
            <person name="Murphy C."/>
            <person name="Neiman D."/>
            <person name="Pearson M."/>
            <person name="Priest M."/>
            <person name="Roberts A."/>
            <person name="Saif S."/>
            <person name="Shea T."/>
            <person name="Sisk P."/>
            <person name="Stolte C."/>
            <person name="Sykes S."/>
            <person name="Wortman J."/>
            <person name="Nusbaum C."/>
            <person name="Birren B."/>
        </authorList>
    </citation>
    <scope>NUCLEOTIDE SEQUENCE [LARGE SCALE GENOMIC DNA]</scope>
    <source>
        <strain evidence="20 21">ATCC 38327</strain>
    </source>
</reference>
<keyword evidence="11 19" id="KW-0812">Transmembrane</keyword>
<name>A0A0L0S6B0_ALLM3</name>
<evidence type="ECO:0000256" key="4">
    <source>
        <dbReference type="ARBA" id="ARBA00005172"/>
    </source>
</evidence>
<sequence>MDAPSLLSVQAPEMMQQPLVHTAFGSRVPDLTYLQVHMYLTLPAVAVLGWLARPFLWAHDQFKMVFLMALAVVYAFPWDHWVIMRGAWGYCESCVIGTIGGAVPIEEAAFFVIQTVASSLVGVLVYQACGQSPAVVQAAVALEAIKSPGTGRTLRGFGITLCLIAWAVSMYYVTYGPANSFYLSAIIMWATPIMALQWWMAGPYIWRLRKPAIVSVVLATAALSALDWYAIRAGAWEIGADTVIGIYLCVHLPLEEVVFFALSNVMLVLGAMACDRTLAIMKLQGTLDERKHWVREMYRCTLLADTQSAPASDPDLLDDTVLAAQLIAKGSLSFHLASLLYPWDVRLDIHAIYAFCRVTDDIADATWMPAIKRKAKLDLAKQLIMQAFGAAPAPGKSAEPGATFRSRVHWDRYPELTVTQLAACRSIARVHDACGLPVQPVLDLLKGYAWDLDAEKPIANVPDLIQYSQYVAGTVGELTTHVMVAAADRARRHPRKPDPARAKLVTAAAVDMGVGLQLLNIARDLITDARLSRCYVPKDFWPASTNFSRAALMDRMAQRDCTPGDHAILHRVAGDLTALAASYLTRATTMGVPLLPREFRLPVRVAADVYAAIGKALREAAATPGAEYPERVVVPASTKVAIALKLAYLPQWGY</sequence>
<protein>
    <recommendedName>
        <fullName evidence="9">Bifunctional lycopene cyclase/phytoene synthase</fullName>
        <ecNumber evidence="8">2.5.1.32</ecNumber>
        <ecNumber evidence="7">5.5.1.19</ecNumber>
    </recommendedName>
</protein>
<evidence type="ECO:0000256" key="9">
    <source>
        <dbReference type="ARBA" id="ARBA00018909"/>
    </source>
</evidence>
<evidence type="ECO:0000256" key="17">
    <source>
        <dbReference type="ARBA" id="ARBA00029313"/>
    </source>
</evidence>
<evidence type="ECO:0000256" key="2">
    <source>
        <dbReference type="ARBA" id="ARBA00004141"/>
    </source>
</evidence>
<dbReference type="eggNOG" id="KOG1459">
    <property type="taxonomic scope" value="Eukaryota"/>
</dbReference>
<dbReference type="PANTHER" id="PTHR31480">
    <property type="entry name" value="BIFUNCTIONAL LYCOPENE CYCLASE/PHYTOENE SYNTHASE"/>
    <property type="match status" value="1"/>
</dbReference>
<feature type="transmembrane region" description="Helical" evidence="19">
    <location>
        <begin position="212"/>
        <end position="231"/>
    </location>
</feature>
<dbReference type="NCBIfam" id="TIGR03462">
    <property type="entry name" value="CarR_dom_SF"/>
    <property type="match status" value="2"/>
</dbReference>
<evidence type="ECO:0000256" key="16">
    <source>
        <dbReference type="ARBA" id="ARBA00023268"/>
    </source>
</evidence>
<dbReference type="GO" id="GO:0045436">
    <property type="term" value="F:lycopene beta cyclase activity"/>
    <property type="evidence" value="ECO:0007669"/>
    <property type="project" value="UniProtKB-ARBA"/>
</dbReference>
<evidence type="ECO:0000256" key="12">
    <source>
        <dbReference type="ARBA" id="ARBA00022746"/>
    </source>
</evidence>
<comment type="catalytic activity">
    <reaction evidence="18">
        <text>all-trans-lycopene = gamma-carotene</text>
        <dbReference type="Rhea" id="RHEA:32219"/>
        <dbReference type="ChEBI" id="CHEBI:15948"/>
        <dbReference type="ChEBI" id="CHEBI:27740"/>
        <dbReference type="EC" id="5.5.1.19"/>
    </reaction>
</comment>
<organism evidence="20 21">
    <name type="scientific">Allomyces macrogynus (strain ATCC 38327)</name>
    <name type="common">Allomyces javanicus var. macrogynus</name>
    <dbReference type="NCBI Taxonomy" id="578462"/>
    <lineage>
        <taxon>Eukaryota</taxon>
        <taxon>Fungi</taxon>
        <taxon>Fungi incertae sedis</taxon>
        <taxon>Blastocladiomycota</taxon>
        <taxon>Blastocladiomycetes</taxon>
        <taxon>Blastocladiales</taxon>
        <taxon>Blastocladiaceae</taxon>
        <taxon>Allomyces</taxon>
    </lineage>
</organism>
<evidence type="ECO:0000256" key="15">
    <source>
        <dbReference type="ARBA" id="ARBA00023235"/>
    </source>
</evidence>
<evidence type="ECO:0000256" key="11">
    <source>
        <dbReference type="ARBA" id="ARBA00022692"/>
    </source>
</evidence>
<feature type="transmembrane region" description="Helical" evidence="19">
    <location>
        <begin position="181"/>
        <end position="200"/>
    </location>
</feature>
<dbReference type="UniPathway" id="UPA00799">
    <property type="reaction ID" value="UER00773"/>
</dbReference>
<keyword evidence="16" id="KW-0511">Multifunctional enzyme</keyword>
<evidence type="ECO:0000256" key="7">
    <source>
        <dbReference type="ARBA" id="ARBA00012242"/>
    </source>
</evidence>
<evidence type="ECO:0000256" key="8">
    <source>
        <dbReference type="ARBA" id="ARBA00012396"/>
    </source>
</evidence>
<comment type="catalytic activity">
    <reaction evidence="1">
        <text>2 (2E,6E,10E)-geranylgeranyl diphosphate = 15-cis-phytoene + 2 diphosphate</text>
        <dbReference type="Rhea" id="RHEA:34475"/>
        <dbReference type="ChEBI" id="CHEBI:27787"/>
        <dbReference type="ChEBI" id="CHEBI:33019"/>
        <dbReference type="ChEBI" id="CHEBI:58756"/>
        <dbReference type="EC" id="2.5.1.32"/>
    </reaction>
</comment>
<dbReference type="VEuPathDB" id="FungiDB:AMAG_04743"/>
<dbReference type="PROSITE" id="PS01045">
    <property type="entry name" value="SQUALEN_PHYTOEN_SYN_2"/>
    <property type="match status" value="1"/>
</dbReference>
<evidence type="ECO:0000256" key="19">
    <source>
        <dbReference type="SAM" id="Phobius"/>
    </source>
</evidence>
<dbReference type="SFLD" id="SFLDG01212">
    <property type="entry name" value="Phytoene_synthase_like"/>
    <property type="match status" value="1"/>
</dbReference>
<feature type="transmembrane region" description="Helical" evidence="19">
    <location>
        <begin position="64"/>
        <end position="83"/>
    </location>
</feature>
<keyword evidence="10" id="KW-0808">Transferase</keyword>
<evidence type="ECO:0000256" key="5">
    <source>
        <dbReference type="ARBA" id="ARBA00008247"/>
    </source>
</evidence>
<comment type="pathway">
    <text evidence="3">Carotenoid biosynthesis; beta-carotene biosynthesis.</text>
</comment>
<dbReference type="InterPro" id="IPR008949">
    <property type="entry name" value="Isoprenoid_synthase_dom_sf"/>
</dbReference>
<comment type="similarity">
    <text evidence="6">In the C-terminal section; belongs to the phytoene/squalene synthase family.</text>
</comment>
<keyword evidence="15" id="KW-0413">Isomerase</keyword>
<evidence type="ECO:0000256" key="10">
    <source>
        <dbReference type="ARBA" id="ARBA00022679"/>
    </source>
</evidence>
<gene>
    <name evidence="20" type="ORF">AMAG_04743</name>
</gene>
<dbReference type="InterPro" id="IPR002060">
    <property type="entry name" value="Squ/phyt_synthse"/>
</dbReference>
<dbReference type="InterPro" id="IPR019845">
    <property type="entry name" value="Squalene/phytoene_synthase_CS"/>
</dbReference>
<evidence type="ECO:0000256" key="13">
    <source>
        <dbReference type="ARBA" id="ARBA00022989"/>
    </source>
</evidence>
<keyword evidence="13 19" id="KW-1133">Transmembrane helix</keyword>
<comment type="catalytic activity">
    <reaction evidence="17">
        <text>gamma-carotene = all-trans-beta-carotene</text>
        <dbReference type="Rhea" id="RHEA:32239"/>
        <dbReference type="ChEBI" id="CHEBI:17579"/>
        <dbReference type="ChEBI" id="CHEBI:27740"/>
        <dbReference type="EC" id="5.5.1.19"/>
    </reaction>
</comment>
<proteinExistence type="inferred from homology"/>
<dbReference type="EC" id="5.5.1.19" evidence="7"/>
<dbReference type="GO" id="GO:0016872">
    <property type="term" value="F:intramolecular lyase activity"/>
    <property type="evidence" value="ECO:0007669"/>
    <property type="project" value="InterPro"/>
</dbReference>
<dbReference type="Proteomes" id="UP000054350">
    <property type="component" value="Unassembled WGS sequence"/>
</dbReference>
<evidence type="ECO:0000256" key="18">
    <source>
        <dbReference type="ARBA" id="ARBA00029335"/>
    </source>
</evidence>
<keyword evidence="14 19" id="KW-0472">Membrane</keyword>
<dbReference type="SFLD" id="SFLDG01018">
    <property type="entry name" value="Squalene/Phytoene_Synthase_Lik"/>
    <property type="match status" value="1"/>
</dbReference>
<dbReference type="GO" id="GO:0004311">
    <property type="term" value="F:geranylgeranyl diphosphate synthase activity"/>
    <property type="evidence" value="ECO:0007669"/>
    <property type="project" value="InterPro"/>
</dbReference>
<comment type="pathway">
    <text evidence="4">Carotenoid biosynthesis; phytoene biosynthesis; all-trans-phytoene from geranylgeranyl diphosphate: step 1/1.</text>
</comment>
<evidence type="ECO:0000256" key="3">
    <source>
        <dbReference type="ARBA" id="ARBA00005089"/>
    </source>
</evidence>
<dbReference type="Pfam" id="PF00494">
    <property type="entry name" value="SQS_PSY"/>
    <property type="match status" value="1"/>
</dbReference>
<dbReference type="GO" id="GO:0016117">
    <property type="term" value="P:carotenoid biosynthetic process"/>
    <property type="evidence" value="ECO:0007669"/>
    <property type="project" value="UniProtKB-KW"/>
</dbReference>
<evidence type="ECO:0000313" key="21">
    <source>
        <dbReference type="Proteomes" id="UP000054350"/>
    </source>
</evidence>
<dbReference type="STRING" id="578462.A0A0L0S6B0"/>
<dbReference type="SFLD" id="SFLDS00005">
    <property type="entry name" value="Isoprenoid_Synthase_Type_I"/>
    <property type="match status" value="1"/>
</dbReference>
<dbReference type="InterPro" id="IPR017825">
    <property type="entry name" value="Lycopene_cyclase_dom"/>
</dbReference>
<keyword evidence="12" id="KW-0125">Carotenoid biosynthesis</keyword>
<dbReference type="OrthoDB" id="6600518at2759"/>
<feature type="transmembrane region" description="Helical" evidence="19">
    <location>
        <begin position="156"/>
        <end position="175"/>
    </location>
</feature>
<dbReference type="EMBL" id="GG745332">
    <property type="protein sequence ID" value="KNE57899.1"/>
    <property type="molecule type" value="Genomic_DNA"/>
</dbReference>
<dbReference type="AlphaFoldDB" id="A0A0L0S6B0"/>
<evidence type="ECO:0000256" key="14">
    <source>
        <dbReference type="ARBA" id="ARBA00023136"/>
    </source>
</evidence>
<comment type="similarity">
    <text evidence="5">In the N-terminal section; belongs to the lycopene beta-cyclase family.</text>
</comment>